<comment type="caution">
    <text evidence="1">The sequence shown here is derived from an EMBL/GenBank/DDBJ whole genome shotgun (WGS) entry which is preliminary data.</text>
</comment>
<dbReference type="EMBL" id="BJWL01000007">
    <property type="protein sequence ID" value="GFY90847.1"/>
    <property type="molecule type" value="Genomic_DNA"/>
</dbReference>
<keyword evidence="2" id="KW-1185">Reference proteome</keyword>
<dbReference type="AlphaFoldDB" id="A0A7J0EYY5"/>
<evidence type="ECO:0000313" key="1">
    <source>
        <dbReference type="EMBL" id="GFY90847.1"/>
    </source>
</evidence>
<sequence length="66" mass="7353">MITHKSESESDTSSASVGIRAPKFCAASVGIRAPRFCAASVGIRACVQFLIDHGSMWYSWWYECRH</sequence>
<protein>
    <submittedName>
        <fullName evidence="1">Uncharacterized protein</fullName>
    </submittedName>
</protein>
<name>A0A7J0EYY5_9ERIC</name>
<accession>A0A7J0EYY5</accession>
<evidence type="ECO:0000313" key="2">
    <source>
        <dbReference type="Proteomes" id="UP000585474"/>
    </source>
</evidence>
<gene>
    <name evidence="1" type="ORF">Acr_07g0010440</name>
</gene>
<proteinExistence type="predicted"/>
<organism evidence="1 2">
    <name type="scientific">Actinidia rufa</name>
    <dbReference type="NCBI Taxonomy" id="165716"/>
    <lineage>
        <taxon>Eukaryota</taxon>
        <taxon>Viridiplantae</taxon>
        <taxon>Streptophyta</taxon>
        <taxon>Embryophyta</taxon>
        <taxon>Tracheophyta</taxon>
        <taxon>Spermatophyta</taxon>
        <taxon>Magnoliopsida</taxon>
        <taxon>eudicotyledons</taxon>
        <taxon>Gunneridae</taxon>
        <taxon>Pentapetalae</taxon>
        <taxon>asterids</taxon>
        <taxon>Ericales</taxon>
        <taxon>Actinidiaceae</taxon>
        <taxon>Actinidia</taxon>
    </lineage>
</organism>
<dbReference type="Proteomes" id="UP000585474">
    <property type="component" value="Unassembled WGS sequence"/>
</dbReference>
<reference evidence="1 2" key="1">
    <citation type="submission" date="2019-07" db="EMBL/GenBank/DDBJ databases">
        <title>De Novo Assembly of kiwifruit Actinidia rufa.</title>
        <authorList>
            <person name="Sugita-Konishi S."/>
            <person name="Sato K."/>
            <person name="Mori E."/>
            <person name="Abe Y."/>
            <person name="Kisaki G."/>
            <person name="Hamano K."/>
            <person name="Suezawa K."/>
            <person name="Otani M."/>
            <person name="Fukuda T."/>
            <person name="Manabe T."/>
            <person name="Gomi K."/>
            <person name="Tabuchi M."/>
            <person name="Akimitsu K."/>
            <person name="Kataoka I."/>
        </authorList>
    </citation>
    <scope>NUCLEOTIDE SEQUENCE [LARGE SCALE GENOMIC DNA]</scope>
    <source>
        <strain evidence="2">cv. Fuchu</strain>
    </source>
</reference>